<evidence type="ECO:0000256" key="5">
    <source>
        <dbReference type="ARBA" id="ARBA00011138"/>
    </source>
</evidence>
<dbReference type="GO" id="GO:0005524">
    <property type="term" value="F:ATP binding"/>
    <property type="evidence" value="ECO:0007669"/>
    <property type="project" value="UniProtKB-UniRule"/>
</dbReference>
<evidence type="ECO:0000256" key="8">
    <source>
        <dbReference type="ARBA" id="ARBA00018572"/>
    </source>
</evidence>
<keyword evidence="27" id="KW-0175">Coiled coil</keyword>
<feature type="compositionally biased region" description="Polar residues" evidence="28">
    <location>
        <begin position="90"/>
        <end position="102"/>
    </location>
</feature>
<feature type="region of interest" description="Disordered" evidence="28">
    <location>
        <begin position="1739"/>
        <end position="1762"/>
    </location>
</feature>
<evidence type="ECO:0000259" key="30">
    <source>
        <dbReference type="PROSITE" id="PS50011"/>
    </source>
</evidence>
<name>A0AAD4NW57_9PLEO</name>
<feature type="compositionally biased region" description="Low complexity" evidence="28">
    <location>
        <begin position="841"/>
        <end position="855"/>
    </location>
</feature>
<dbReference type="CDD" id="cd14009">
    <property type="entry name" value="STKc_ATG1_ULK_like"/>
    <property type="match status" value="1"/>
</dbReference>
<feature type="domain" description="Protein kinase" evidence="30">
    <location>
        <begin position="863"/>
        <end position="1169"/>
    </location>
</feature>
<keyword evidence="17" id="KW-0256">Endoplasmic reticulum</keyword>
<evidence type="ECO:0000256" key="9">
    <source>
        <dbReference type="ARBA" id="ARBA00019599"/>
    </source>
</evidence>
<dbReference type="GO" id="GO:0004674">
    <property type="term" value="F:protein serine/threonine kinase activity"/>
    <property type="evidence" value="ECO:0007669"/>
    <property type="project" value="UniProtKB-KW"/>
</dbReference>
<feature type="compositionally biased region" description="Acidic residues" evidence="28">
    <location>
        <begin position="1560"/>
        <end position="1576"/>
    </location>
</feature>
<dbReference type="PANTHER" id="PTHR13205">
    <property type="entry name" value="TRANSMEMBRANE PROTEIN 15-RELATED"/>
    <property type="match status" value="1"/>
</dbReference>
<evidence type="ECO:0000256" key="21">
    <source>
        <dbReference type="ARBA" id="ARBA00023006"/>
    </source>
</evidence>
<feature type="transmembrane region" description="Helical" evidence="29">
    <location>
        <begin position="626"/>
        <end position="648"/>
    </location>
</feature>
<feature type="region of interest" description="Disordered" evidence="28">
    <location>
        <begin position="1"/>
        <end position="103"/>
    </location>
</feature>
<feature type="coiled-coil region" evidence="27">
    <location>
        <begin position="1762"/>
        <end position="1789"/>
    </location>
</feature>
<evidence type="ECO:0000256" key="28">
    <source>
        <dbReference type="SAM" id="MobiDB-lite"/>
    </source>
</evidence>
<feature type="transmembrane region" description="Helical" evidence="29">
    <location>
        <begin position="802"/>
        <end position="820"/>
    </location>
</feature>
<reference evidence="31" key="1">
    <citation type="submission" date="2021-07" db="EMBL/GenBank/DDBJ databases">
        <title>Genome Resource of American Ginseng Black Spot Pathogen Alternaria panax.</title>
        <authorList>
            <person name="Qiu C."/>
            <person name="Wang W."/>
            <person name="Liu Z."/>
        </authorList>
    </citation>
    <scope>NUCLEOTIDE SEQUENCE</scope>
    <source>
        <strain evidence="31">BNCC115425</strain>
    </source>
</reference>
<keyword evidence="10" id="KW-0813">Transport</keyword>
<dbReference type="GO" id="GO:0034045">
    <property type="term" value="C:phagophore assembly site membrane"/>
    <property type="evidence" value="ECO:0007669"/>
    <property type="project" value="UniProtKB-SubCell"/>
</dbReference>
<keyword evidence="15 26" id="KW-0547">Nucleotide-binding</keyword>
<feature type="transmembrane region" description="Helical" evidence="29">
    <location>
        <begin position="184"/>
        <end position="204"/>
    </location>
</feature>
<keyword evidence="20 29" id="KW-1133">Transmembrane helix</keyword>
<dbReference type="SUPFAM" id="SSF56112">
    <property type="entry name" value="Protein kinase-like (PK-like)"/>
    <property type="match status" value="1"/>
</dbReference>
<keyword evidence="13 31" id="KW-0808">Transferase</keyword>
<evidence type="ECO:0000256" key="16">
    <source>
        <dbReference type="ARBA" id="ARBA00022777"/>
    </source>
</evidence>
<proteinExistence type="inferred from homology"/>
<dbReference type="Proteomes" id="UP001199106">
    <property type="component" value="Unassembled WGS sequence"/>
</dbReference>
<feature type="transmembrane region" description="Helical" evidence="29">
    <location>
        <begin position="369"/>
        <end position="391"/>
    </location>
</feature>
<feature type="compositionally biased region" description="Basic and acidic residues" evidence="28">
    <location>
        <begin position="1326"/>
        <end position="1335"/>
    </location>
</feature>
<dbReference type="FunFam" id="3.30.200.20:FF:000399">
    <property type="entry name" value="Serine/threonine-protein kinase atg1"/>
    <property type="match status" value="1"/>
</dbReference>
<evidence type="ECO:0000256" key="19">
    <source>
        <dbReference type="ARBA" id="ARBA00022927"/>
    </source>
</evidence>
<comment type="similarity">
    <text evidence="4">Belongs to the polyprenol kinase family.</text>
</comment>
<feature type="transmembrane region" description="Helical" evidence="29">
    <location>
        <begin position="157"/>
        <end position="178"/>
    </location>
</feature>
<comment type="catalytic activity">
    <reaction evidence="25">
        <text>L-seryl-[protein] + ATP = O-phospho-L-seryl-[protein] + ADP + H(+)</text>
        <dbReference type="Rhea" id="RHEA:17989"/>
        <dbReference type="Rhea" id="RHEA-COMP:9863"/>
        <dbReference type="Rhea" id="RHEA-COMP:11604"/>
        <dbReference type="ChEBI" id="CHEBI:15378"/>
        <dbReference type="ChEBI" id="CHEBI:29999"/>
        <dbReference type="ChEBI" id="CHEBI:30616"/>
        <dbReference type="ChEBI" id="CHEBI:83421"/>
        <dbReference type="ChEBI" id="CHEBI:456216"/>
        <dbReference type="EC" id="2.7.11.1"/>
    </reaction>
</comment>
<feature type="region of interest" description="Disordered" evidence="28">
    <location>
        <begin position="460"/>
        <end position="505"/>
    </location>
</feature>
<evidence type="ECO:0000256" key="6">
    <source>
        <dbReference type="ARBA" id="ARBA00012132"/>
    </source>
</evidence>
<dbReference type="InterPro" id="IPR000719">
    <property type="entry name" value="Prot_kinase_dom"/>
</dbReference>
<evidence type="ECO:0000256" key="23">
    <source>
        <dbReference type="ARBA" id="ARBA00030237"/>
    </source>
</evidence>
<keyword evidence="16 31" id="KW-0418">Kinase</keyword>
<keyword evidence="12" id="KW-0723">Serine/threonine-protein kinase</keyword>
<dbReference type="PROSITE" id="PS50011">
    <property type="entry name" value="PROTEIN_KINASE_DOM"/>
    <property type="match status" value="1"/>
</dbReference>
<dbReference type="PROSITE" id="PS00107">
    <property type="entry name" value="PROTEIN_KINASE_ATP"/>
    <property type="match status" value="1"/>
</dbReference>
<evidence type="ECO:0000256" key="18">
    <source>
        <dbReference type="ARBA" id="ARBA00022840"/>
    </source>
</evidence>
<feature type="transmembrane region" description="Helical" evidence="29">
    <location>
        <begin position="225"/>
        <end position="246"/>
    </location>
</feature>
<dbReference type="SMART" id="SM00220">
    <property type="entry name" value="S_TKc"/>
    <property type="match status" value="1"/>
</dbReference>
<evidence type="ECO:0000256" key="12">
    <source>
        <dbReference type="ARBA" id="ARBA00022527"/>
    </source>
</evidence>
<dbReference type="InterPro" id="IPR022708">
    <property type="entry name" value="Atg1-like_tMIT"/>
</dbReference>
<evidence type="ECO:0000313" key="32">
    <source>
        <dbReference type="Proteomes" id="UP001199106"/>
    </source>
</evidence>
<feature type="transmembrane region" description="Helical" evidence="29">
    <location>
        <begin position="722"/>
        <end position="742"/>
    </location>
</feature>
<evidence type="ECO:0000256" key="3">
    <source>
        <dbReference type="ARBA" id="ARBA00004623"/>
    </source>
</evidence>
<keyword evidence="14 29" id="KW-0812">Transmembrane</keyword>
<keyword evidence="18 26" id="KW-0067">ATP-binding</keyword>
<feature type="compositionally biased region" description="Basic and acidic residues" evidence="28">
    <location>
        <begin position="1385"/>
        <end position="1396"/>
    </location>
</feature>
<feature type="transmembrane region" description="Helical" evidence="29">
    <location>
        <begin position="528"/>
        <end position="546"/>
    </location>
</feature>
<evidence type="ECO:0000256" key="17">
    <source>
        <dbReference type="ARBA" id="ARBA00022824"/>
    </source>
</evidence>
<sequence>MCNWQGASLANSTHDLETAPPDSPVDARALDDMQELQHLGRSPYPYLHTSHSPSESGTEADDEGCSLVKALPAPPLRPRKGLRDSRALGTEQSPSPLLTPTQIDDEGRKLDEAYFARTHTTRRNGDTAHGDDAARAARQRYLQRRHHELVRRTTETALLAGIAVLAVGGCDCWGKLLAWHRAELLTHFAVMAGVLGLYPLRLLYYSWRHHSQLRLGRQIHLPAAFDPATILYPPILPVLIAISLLASSSKPLLPNMLLGLAALPARLVPFRSATLGYSPLHWLLSIMPLIAAENTDIPSRLFAQTPYKLKSPPPNQGLHPELLVMLFPLHQALLPPLYYLTTTSLLPAELHLLSVGLINLLLFSETPQAIIVTVLLWLGGLGVFLLCGKTLKWGVALARIPRWRLRHAGQVIRARQNFLQVLSHSPGSKRGGSGVVGHVSDSDADEEEATFQNPLHKTKSLKTNTGFQQSNAGEEASHSSGRRRRNTLPVLAAEDHTSKHQYSNRRRSRSIVQSYLSLTPAEATLRKWLYAGYFYAIVVALILGPIRYSIGEHALHHHEPFGWAIGYLFGNVPRVRWRVFQWNLEWWVPLPARLDPDDMLESAQPLSLVEHVRCAVMGQANTRLLLCLYCVGTIVAGLVAVFSLSAVVEVDTRRKVFHGTMVAMLLPTIFIDPCFVALALGLVLAIFLLLDLVRASQLPPLSKPIARFLTPYVDGRDLRGPVVVSHIFLLIGCAIPLWLSLAGVERAGDEPWQGWEVQGRDVSMVAGVVCVGMGDAAASLIGRRYGRRKWPWAGGKSLEGSLAFAVAVSVGLVTPAATFGPGGSASTSTMATPPNPHAPRRSGVSPSTSSPAATGSEQIIGKFKRLHHIGKGSFAEVYRGIHIEKRQSVAIKSVNMNKLNKKLKDNLVSEITILRSLHHPHIVSLIDCHETPSRMHIIMEFCELGDLSAFIKKRSDLVNHPQTQRMIEKYPNPPVGGLHEVVVRHFAKQMASALEFLRSKNYIHRDLKPQNLLLNPSSMFYSQSGTLERMPLAVSANSLIPATGIASLPMLKIADFGFARILPTTSLAETLCGSPLYMAPEILRYEKYDAKADLWSVGTVLFEMMCARPPFRANNHVELLRKIEERKDQVRFPEGLVSSRAMKTLIRALLKRKPTERMSYEHFFSDPVIRDEIPGMVDEDLPSSLQASERMQTSVLEPPVEAPKRPQRAPLEMDSRPADNPYSHLPKDRATAHGTTPPSRPSSRPVSGNFSSTLPQYPSARRASNAPIDPGEERTPTREHRRPTLTNAATAPGRTATLQDQATTAATMSHRRKYSRDEQASTPTGLKEHFDRERIPQRAEANVLKEAAERAAQDNALDEGFVFVEKRRVEIDALADEIANSPQTQRDRPIHREAAMKRRSTTQGSPTSTTGAVPSKAIQIQQKPTITHQRTASYSRRQYRPSFETATSALSKAMNMVNIRGLGLSPPVMKGVSPPQGYSAFPAYPTAQSSMLLVGDGGKVVGKDEDTNTVKRIEDLAQLSHVVYGFAEVKYSQLVPVAPSDPALGIGSTGVARKPSSNVIDEDDDDDDDEDDDDLTPDTVLIISEEALVLFVKTLAMLNKAMDLTGSYWNRTRRGSGPDGASRTHAKLGQVVSWMRDRFNECCVKSEIVARKLKQAQQQLPADHPSHPQNQSAASGSATAVGSAENILLTTGVTAEKLLYDRSLEMSRQAAIDELTGHNLADCDINYRTAITMLQAVLEEEEDSPNDKADAEEINGLDGEDRRSIQKLLEQMRSRQRALKKKLDVLRAQKRTSITGAPTPHSVGRNSPCQGAGK</sequence>
<dbReference type="GO" id="GO:0043048">
    <property type="term" value="P:dolichyl monophosphate biosynthetic process"/>
    <property type="evidence" value="ECO:0007669"/>
    <property type="project" value="TreeGrafter"/>
</dbReference>
<evidence type="ECO:0000256" key="15">
    <source>
        <dbReference type="ARBA" id="ARBA00022741"/>
    </source>
</evidence>
<evidence type="ECO:0000256" key="27">
    <source>
        <dbReference type="SAM" id="Coils"/>
    </source>
</evidence>
<dbReference type="GO" id="GO:0015031">
    <property type="term" value="P:protein transport"/>
    <property type="evidence" value="ECO:0007669"/>
    <property type="project" value="UniProtKB-KW"/>
</dbReference>
<feature type="transmembrane region" description="Helical" evidence="29">
    <location>
        <begin position="762"/>
        <end position="781"/>
    </location>
</feature>
<feature type="compositionally biased region" description="Polar residues" evidence="28">
    <location>
        <begin position="460"/>
        <end position="472"/>
    </location>
</feature>
<comment type="subunit">
    <text evidence="5">Homodimer. Forms a ternary complex with ATG13 and ATG17.</text>
</comment>
<evidence type="ECO:0000256" key="29">
    <source>
        <dbReference type="SAM" id="Phobius"/>
    </source>
</evidence>
<accession>A0AAD4NW57</accession>
<dbReference type="GO" id="GO:0006914">
    <property type="term" value="P:autophagy"/>
    <property type="evidence" value="ECO:0007669"/>
    <property type="project" value="UniProtKB-KW"/>
</dbReference>
<dbReference type="InterPro" id="IPR008271">
    <property type="entry name" value="Ser/Thr_kinase_AS"/>
</dbReference>
<comment type="catalytic activity">
    <reaction evidence="24">
        <text>L-threonyl-[protein] + ATP = O-phospho-L-threonyl-[protein] + ADP + H(+)</text>
        <dbReference type="Rhea" id="RHEA:46608"/>
        <dbReference type="Rhea" id="RHEA-COMP:11060"/>
        <dbReference type="Rhea" id="RHEA-COMP:11605"/>
        <dbReference type="ChEBI" id="CHEBI:15378"/>
        <dbReference type="ChEBI" id="CHEBI:30013"/>
        <dbReference type="ChEBI" id="CHEBI:30616"/>
        <dbReference type="ChEBI" id="CHEBI:61977"/>
        <dbReference type="ChEBI" id="CHEBI:456216"/>
        <dbReference type="EC" id="2.7.11.1"/>
    </reaction>
</comment>
<dbReference type="InterPro" id="IPR017441">
    <property type="entry name" value="Protein_kinase_ATP_BS"/>
</dbReference>
<dbReference type="GO" id="GO:0005789">
    <property type="term" value="C:endoplasmic reticulum membrane"/>
    <property type="evidence" value="ECO:0007669"/>
    <property type="project" value="UniProtKB-SubCell"/>
</dbReference>
<evidence type="ECO:0000313" key="31">
    <source>
        <dbReference type="EMBL" id="KAG9196718.1"/>
    </source>
</evidence>
<evidence type="ECO:0000256" key="2">
    <source>
        <dbReference type="ARBA" id="ARBA00004496"/>
    </source>
</evidence>
<dbReference type="InterPro" id="IPR032974">
    <property type="entry name" value="Polypren_kinase"/>
</dbReference>
<feature type="region of interest" description="Disordered" evidence="28">
    <location>
        <begin position="821"/>
        <end position="855"/>
    </location>
</feature>
<feature type="compositionally biased region" description="Low complexity" evidence="28">
    <location>
        <begin position="1401"/>
        <end position="1411"/>
    </location>
</feature>
<keyword evidence="11" id="KW-0963">Cytoplasm</keyword>
<dbReference type="Gene3D" id="1.10.510.10">
    <property type="entry name" value="Transferase(Phosphotransferase) domain 1"/>
    <property type="match status" value="1"/>
</dbReference>
<evidence type="ECO:0000256" key="22">
    <source>
        <dbReference type="ARBA" id="ARBA00023136"/>
    </source>
</evidence>
<dbReference type="PANTHER" id="PTHR13205:SF15">
    <property type="entry name" value="DOLICHOL KINASE"/>
    <property type="match status" value="1"/>
</dbReference>
<dbReference type="GO" id="GO:0004168">
    <property type="term" value="F:dolichol kinase activity"/>
    <property type="evidence" value="ECO:0007669"/>
    <property type="project" value="UniProtKB-EC"/>
</dbReference>
<evidence type="ECO:0000256" key="13">
    <source>
        <dbReference type="ARBA" id="ARBA00022679"/>
    </source>
</evidence>
<evidence type="ECO:0000256" key="7">
    <source>
        <dbReference type="ARBA" id="ARBA00012513"/>
    </source>
</evidence>
<evidence type="ECO:0000256" key="26">
    <source>
        <dbReference type="PROSITE-ProRule" id="PRU10141"/>
    </source>
</evidence>
<dbReference type="InterPro" id="IPR011009">
    <property type="entry name" value="Kinase-like_dom_sf"/>
</dbReference>
<evidence type="ECO:0000256" key="25">
    <source>
        <dbReference type="ARBA" id="ARBA00048679"/>
    </source>
</evidence>
<feature type="region of interest" description="Disordered" evidence="28">
    <location>
        <begin position="1789"/>
        <end position="1814"/>
    </location>
</feature>
<protein>
    <recommendedName>
        <fullName evidence="8">Serine/threonine-protein kinase ATG1</fullName>
        <ecNumber evidence="6">2.7.1.108</ecNumber>
        <ecNumber evidence="7">2.7.11.1</ecNumber>
    </recommendedName>
    <alternativeName>
        <fullName evidence="23">Autophagy-related protein 1</fullName>
    </alternativeName>
    <alternativeName>
        <fullName evidence="9">Serine/threonine-protein kinase atg1</fullName>
    </alternativeName>
</protein>
<evidence type="ECO:0000256" key="1">
    <source>
        <dbReference type="ARBA" id="ARBA00004477"/>
    </source>
</evidence>
<comment type="subcellular location">
    <subcellularLocation>
        <location evidence="2">Cytoplasm</location>
    </subcellularLocation>
    <subcellularLocation>
        <location evidence="1">Endoplasmic reticulum membrane</location>
        <topology evidence="1">Multi-pass membrane protein</topology>
    </subcellularLocation>
    <subcellularLocation>
        <location evidence="3">Preautophagosomal structure membrane</location>
        <topology evidence="3">Peripheral membrane protein</topology>
    </subcellularLocation>
</comment>
<feature type="compositionally biased region" description="Polar residues" evidence="28">
    <location>
        <begin position="1804"/>
        <end position="1814"/>
    </location>
</feature>
<evidence type="ECO:0000256" key="10">
    <source>
        <dbReference type="ARBA" id="ARBA00022448"/>
    </source>
</evidence>
<keyword evidence="22 29" id="KW-0472">Membrane</keyword>
<dbReference type="InterPro" id="IPR048941">
    <property type="entry name" value="ATG1-like_MIT2"/>
</dbReference>
<dbReference type="Pfam" id="PF21127">
    <property type="entry name" value="ATG1-like_MIT2"/>
    <property type="match status" value="1"/>
</dbReference>
<organism evidence="31 32">
    <name type="scientific">Alternaria panax</name>
    <dbReference type="NCBI Taxonomy" id="48097"/>
    <lineage>
        <taxon>Eukaryota</taxon>
        <taxon>Fungi</taxon>
        <taxon>Dikarya</taxon>
        <taxon>Ascomycota</taxon>
        <taxon>Pezizomycotina</taxon>
        <taxon>Dothideomycetes</taxon>
        <taxon>Pleosporomycetidae</taxon>
        <taxon>Pleosporales</taxon>
        <taxon>Pleosporineae</taxon>
        <taxon>Pleosporaceae</taxon>
        <taxon>Alternaria</taxon>
        <taxon>Alternaria sect. Panax</taxon>
    </lineage>
</organism>
<dbReference type="FunFam" id="1.10.510.10:FF:000817">
    <property type="entry name" value="Serine/threonine-protein kinase ATG1"/>
    <property type="match status" value="1"/>
</dbReference>
<feature type="transmembrane region" description="Helical" evidence="29">
    <location>
        <begin position="668"/>
        <end position="693"/>
    </location>
</feature>
<dbReference type="EC" id="2.7.1.108" evidence="6"/>
<feature type="region of interest" description="Disordered" evidence="28">
    <location>
        <begin position="1655"/>
        <end position="1678"/>
    </location>
</feature>
<keyword evidence="19" id="KW-0653">Protein transport</keyword>
<gene>
    <name evidence="31" type="ORF">G6011_01839</name>
</gene>
<dbReference type="PROSITE" id="PS00108">
    <property type="entry name" value="PROTEIN_KINASE_ST"/>
    <property type="match status" value="1"/>
</dbReference>
<keyword evidence="21" id="KW-0072">Autophagy</keyword>
<dbReference type="EC" id="2.7.11.1" evidence="7"/>
<feature type="binding site" evidence="26">
    <location>
        <position position="892"/>
    </location>
    <ligand>
        <name>ATP</name>
        <dbReference type="ChEBI" id="CHEBI:30616"/>
    </ligand>
</feature>
<keyword evidence="32" id="KW-1185">Reference proteome</keyword>
<dbReference type="Pfam" id="PF00069">
    <property type="entry name" value="Pkinase"/>
    <property type="match status" value="1"/>
</dbReference>
<feature type="compositionally biased region" description="Polar residues" evidence="28">
    <location>
        <begin position="1"/>
        <end position="13"/>
    </location>
</feature>
<evidence type="ECO:0000256" key="11">
    <source>
        <dbReference type="ARBA" id="ARBA00022490"/>
    </source>
</evidence>
<evidence type="ECO:0000256" key="20">
    <source>
        <dbReference type="ARBA" id="ARBA00022989"/>
    </source>
</evidence>
<feature type="region of interest" description="Disordered" evidence="28">
    <location>
        <begin position="1546"/>
        <end position="1576"/>
    </location>
</feature>
<feature type="region of interest" description="Disordered" evidence="28">
    <location>
        <begin position="1378"/>
        <end position="1436"/>
    </location>
</feature>
<feature type="compositionally biased region" description="Low complexity" evidence="28">
    <location>
        <begin position="1295"/>
        <end position="1307"/>
    </location>
</feature>
<feature type="compositionally biased region" description="Polar residues" evidence="28">
    <location>
        <begin position="1418"/>
        <end position="1436"/>
    </location>
</feature>
<comment type="caution">
    <text evidence="31">The sequence shown here is derived from an EMBL/GenBank/DDBJ whole genome shotgun (WGS) entry which is preliminary data.</text>
</comment>
<evidence type="ECO:0000256" key="14">
    <source>
        <dbReference type="ARBA" id="ARBA00022692"/>
    </source>
</evidence>
<feature type="region of interest" description="Disordered" evidence="28">
    <location>
        <begin position="1191"/>
        <end position="1335"/>
    </location>
</feature>
<evidence type="ECO:0000256" key="24">
    <source>
        <dbReference type="ARBA" id="ARBA00047899"/>
    </source>
</evidence>
<dbReference type="EMBL" id="JAANER010000001">
    <property type="protein sequence ID" value="KAG9196718.1"/>
    <property type="molecule type" value="Genomic_DNA"/>
</dbReference>
<evidence type="ECO:0000256" key="4">
    <source>
        <dbReference type="ARBA" id="ARBA00010794"/>
    </source>
</evidence>
<dbReference type="Pfam" id="PF12063">
    <property type="entry name" value="ATG1-like_MIT1"/>
    <property type="match status" value="1"/>
</dbReference>